<organism evidence="1">
    <name type="scientific">Arundo donax</name>
    <name type="common">Giant reed</name>
    <name type="synonym">Donax arundinaceus</name>
    <dbReference type="NCBI Taxonomy" id="35708"/>
    <lineage>
        <taxon>Eukaryota</taxon>
        <taxon>Viridiplantae</taxon>
        <taxon>Streptophyta</taxon>
        <taxon>Embryophyta</taxon>
        <taxon>Tracheophyta</taxon>
        <taxon>Spermatophyta</taxon>
        <taxon>Magnoliopsida</taxon>
        <taxon>Liliopsida</taxon>
        <taxon>Poales</taxon>
        <taxon>Poaceae</taxon>
        <taxon>PACMAD clade</taxon>
        <taxon>Arundinoideae</taxon>
        <taxon>Arundineae</taxon>
        <taxon>Arundo</taxon>
    </lineage>
</organism>
<proteinExistence type="predicted"/>
<sequence length="31" mass="3409">MKAVESPIPPVRAAQQALQQHLWLHVGAFQG</sequence>
<reference evidence="1" key="1">
    <citation type="submission" date="2014-09" db="EMBL/GenBank/DDBJ databases">
        <authorList>
            <person name="Magalhaes I.L.F."/>
            <person name="Oliveira U."/>
            <person name="Santos F.R."/>
            <person name="Vidigal T.H.D.A."/>
            <person name="Brescovit A.D."/>
            <person name="Santos A.J."/>
        </authorList>
    </citation>
    <scope>NUCLEOTIDE SEQUENCE</scope>
    <source>
        <tissue evidence="1">Shoot tissue taken approximately 20 cm above the soil surface</tissue>
    </source>
</reference>
<accession>A0A0A9E7S7</accession>
<name>A0A0A9E7S7_ARUDO</name>
<dbReference type="EMBL" id="GBRH01201056">
    <property type="protein sequence ID" value="JAD96839.1"/>
    <property type="molecule type" value="Transcribed_RNA"/>
</dbReference>
<evidence type="ECO:0000313" key="1">
    <source>
        <dbReference type="EMBL" id="JAD96839.1"/>
    </source>
</evidence>
<protein>
    <submittedName>
        <fullName evidence="1">Uncharacterized protein</fullName>
    </submittedName>
</protein>
<dbReference type="AlphaFoldDB" id="A0A0A9E7S7"/>
<reference evidence="1" key="2">
    <citation type="journal article" date="2015" name="Data Brief">
        <title>Shoot transcriptome of the giant reed, Arundo donax.</title>
        <authorList>
            <person name="Barrero R.A."/>
            <person name="Guerrero F.D."/>
            <person name="Moolhuijzen P."/>
            <person name="Goolsby J.A."/>
            <person name="Tidwell J."/>
            <person name="Bellgard S.E."/>
            <person name="Bellgard M.I."/>
        </authorList>
    </citation>
    <scope>NUCLEOTIDE SEQUENCE</scope>
    <source>
        <tissue evidence="1">Shoot tissue taken approximately 20 cm above the soil surface</tissue>
    </source>
</reference>